<dbReference type="Proteomes" id="UP000317010">
    <property type="component" value="Unassembled WGS sequence"/>
</dbReference>
<dbReference type="GO" id="GO:0004622">
    <property type="term" value="F:phosphatidylcholine lysophospholipase activity"/>
    <property type="evidence" value="ECO:0007669"/>
    <property type="project" value="TreeGrafter"/>
</dbReference>
<evidence type="ECO:0000313" key="2">
    <source>
        <dbReference type="EMBL" id="TWJ03194.1"/>
    </source>
</evidence>
<dbReference type="SUPFAM" id="SSF52266">
    <property type="entry name" value="SGNH hydrolase"/>
    <property type="match status" value="1"/>
</dbReference>
<evidence type="ECO:0000313" key="3">
    <source>
        <dbReference type="Proteomes" id="UP000317010"/>
    </source>
</evidence>
<dbReference type="InterPro" id="IPR051532">
    <property type="entry name" value="Ester_Hydrolysis_Enzymes"/>
</dbReference>
<dbReference type="PANTHER" id="PTHR30383">
    <property type="entry name" value="THIOESTERASE 1/PROTEASE 1/LYSOPHOSPHOLIPASE L1"/>
    <property type="match status" value="1"/>
</dbReference>
<feature type="domain" description="SGNH hydrolase-type esterase" evidence="1">
    <location>
        <begin position="60"/>
        <end position="220"/>
    </location>
</feature>
<organism evidence="2 3">
    <name type="scientific">Mucilaginibacter frigoritolerans</name>
    <dbReference type="NCBI Taxonomy" id="652788"/>
    <lineage>
        <taxon>Bacteria</taxon>
        <taxon>Pseudomonadati</taxon>
        <taxon>Bacteroidota</taxon>
        <taxon>Sphingobacteriia</taxon>
        <taxon>Sphingobacteriales</taxon>
        <taxon>Sphingobacteriaceae</taxon>
        <taxon>Mucilaginibacter</taxon>
    </lineage>
</organism>
<sequence length="232" mass="26287">MKYVKIMKYLIIVLLFPLALQAQVVTNQRLFDTIPFIPEHTPLRLAQFAKEPIVTGRVIFLGNSITEMGNWKKATGDTTVINRGIGGDITYGVLKRLKDITDRQPSKVFLLIGINDIGKDIPEAVIADNDLKIVKEIHAQCPQTRIYVESVLPVNSTVNNFPQHYDKEEHVLALNKLLRANAAAGNYTYVDIFHLFADANGRLKSEYTYEGLHLKPPAYDIWVAYLRKMGYL</sequence>
<keyword evidence="3" id="KW-1185">Reference proteome</keyword>
<protein>
    <submittedName>
        <fullName evidence="2">Lysophospholipase L1-like esterase</fullName>
    </submittedName>
</protein>
<reference evidence="2 3" key="1">
    <citation type="submission" date="2019-07" db="EMBL/GenBank/DDBJ databases">
        <title>Genomic Encyclopedia of Archaeal and Bacterial Type Strains, Phase II (KMG-II): from individual species to whole genera.</title>
        <authorList>
            <person name="Goeker M."/>
        </authorList>
    </citation>
    <scope>NUCLEOTIDE SEQUENCE [LARGE SCALE GENOMIC DNA]</scope>
    <source>
        <strain evidence="2 3">ATCC BAA-1854</strain>
    </source>
</reference>
<evidence type="ECO:0000259" key="1">
    <source>
        <dbReference type="Pfam" id="PF13472"/>
    </source>
</evidence>
<accession>A0A562UBN7</accession>
<dbReference type="EMBL" id="VLLI01000002">
    <property type="protein sequence ID" value="TWJ03194.1"/>
    <property type="molecule type" value="Genomic_DNA"/>
</dbReference>
<comment type="caution">
    <text evidence="2">The sequence shown here is derived from an EMBL/GenBank/DDBJ whole genome shotgun (WGS) entry which is preliminary data.</text>
</comment>
<dbReference type="Pfam" id="PF13472">
    <property type="entry name" value="Lipase_GDSL_2"/>
    <property type="match status" value="1"/>
</dbReference>
<dbReference type="RefSeq" id="WP_170227682.1">
    <property type="nucleotide sequence ID" value="NZ_VLLI01000002.1"/>
</dbReference>
<proteinExistence type="predicted"/>
<dbReference type="AlphaFoldDB" id="A0A562UBN7"/>
<dbReference type="InterPro" id="IPR036514">
    <property type="entry name" value="SGNH_hydro_sf"/>
</dbReference>
<dbReference type="InterPro" id="IPR013830">
    <property type="entry name" value="SGNH_hydro"/>
</dbReference>
<gene>
    <name evidence="2" type="ORF">JN11_00731</name>
</gene>
<dbReference type="PANTHER" id="PTHR30383:SF5">
    <property type="entry name" value="SGNH HYDROLASE-TYPE ESTERASE DOMAIN-CONTAINING PROTEIN"/>
    <property type="match status" value="1"/>
</dbReference>
<name>A0A562UBN7_9SPHI</name>
<dbReference type="Gene3D" id="3.40.50.1110">
    <property type="entry name" value="SGNH hydrolase"/>
    <property type="match status" value="1"/>
</dbReference>